<evidence type="ECO:0000313" key="6">
    <source>
        <dbReference type="EMBL" id="KAF9745277.1"/>
    </source>
</evidence>
<feature type="chain" id="PRO_5034125488" description="Alpha-N-acetylglucosaminidase" evidence="2">
    <location>
        <begin position="20"/>
        <end position="772"/>
    </location>
</feature>
<dbReference type="Pfam" id="PF05089">
    <property type="entry name" value="NAGLU"/>
    <property type="match status" value="1"/>
</dbReference>
<dbReference type="Pfam" id="PF12972">
    <property type="entry name" value="NAGLU_C"/>
    <property type="match status" value="1"/>
</dbReference>
<evidence type="ECO:0000259" key="4">
    <source>
        <dbReference type="Pfam" id="PF12971"/>
    </source>
</evidence>
<dbReference type="Proteomes" id="UP000616885">
    <property type="component" value="Unassembled WGS sequence"/>
</dbReference>
<keyword evidence="1" id="KW-0378">Hydrolase</keyword>
<dbReference type="InterPro" id="IPR024240">
    <property type="entry name" value="NAGLU_N"/>
</dbReference>
<evidence type="ECO:0000259" key="5">
    <source>
        <dbReference type="Pfam" id="PF12972"/>
    </source>
</evidence>
<feature type="domain" description="Alpha-N-acetylglucosaminidase N-terminal" evidence="4">
    <location>
        <begin position="26"/>
        <end position="115"/>
    </location>
</feature>
<evidence type="ECO:0000256" key="2">
    <source>
        <dbReference type="SAM" id="SignalP"/>
    </source>
</evidence>
<feature type="domain" description="Alpha-N-acetylglucosaminidase tim-barrel" evidence="3">
    <location>
        <begin position="130"/>
        <end position="467"/>
    </location>
</feature>
<name>A0A8H7K540_BIOOC</name>
<dbReference type="Gene3D" id="1.20.120.670">
    <property type="entry name" value="N-acetyl-b-d-glucoasminidase"/>
    <property type="match status" value="1"/>
</dbReference>
<dbReference type="Gene3D" id="3.20.20.80">
    <property type="entry name" value="Glycosidases"/>
    <property type="match status" value="1"/>
</dbReference>
<dbReference type="InterPro" id="IPR007781">
    <property type="entry name" value="NAGLU"/>
</dbReference>
<dbReference type="InterPro" id="IPR024732">
    <property type="entry name" value="NAGLU_C"/>
</dbReference>
<evidence type="ECO:0000259" key="3">
    <source>
        <dbReference type="Pfam" id="PF05089"/>
    </source>
</evidence>
<dbReference type="InterPro" id="IPR029018">
    <property type="entry name" value="Hex-like_dom2"/>
</dbReference>
<dbReference type="Gene3D" id="3.30.379.10">
    <property type="entry name" value="Chitobiase/beta-hexosaminidase domain 2-like"/>
    <property type="match status" value="1"/>
</dbReference>
<dbReference type="AlphaFoldDB" id="A0A8H7K540"/>
<accession>A0A8H7K540</accession>
<keyword evidence="2" id="KW-0732">Signal</keyword>
<dbReference type="PANTHER" id="PTHR12872:SF1">
    <property type="entry name" value="ALPHA-N-ACETYLGLUCOSAMINIDASE"/>
    <property type="match status" value="1"/>
</dbReference>
<proteinExistence type="predicted"/>
<comment type="caution">
    <text evidence="6">The sequence shown here is derived from an EMBL/GenBank/DDBJ whole genome shotgun (WGS) entry which is preliminary data.</text>
</comment>
<dbReference type="SUPFAM" id="SSF51445">
    <property type="entry name" value="(Trans)glycosidases"/>
    <property type="match status" value="1"/>
</dbReference>
<gene>
    <name evidence="6" type="ORF">IM811_004899</name>
</gene>
<evidence type="ECO:0008006" key="8">
    <source>
        <dbReference type="Google" id="ProtNLM"/>
    </source>
</evidence>
<evidence type="ECO:0000256" key="1">
    <source>
        <dbReference type="ARBA" id="ARBA00022801"/>
    </source>
</evidence>
<dbReference type="InterPro" id="IPR024733">
    <property type="entry name" value="NAGLU_tim-barrel"/>
</dbReference>
<dbReference type="EMBL" id="JADCTT010000013">
    <property type="protein sequence ID" value="KAF9745277.1"/>
    <property type="molecule type" value="Genomic_DNA"/>
</dbReference>
<dbReference type="Pfam" id="PF12971">
    <property type="entry name" value="NAGLU_N"/>
    <property type="match status" value="1"/>
</dbReference>
<feature type="domain" description="Alpha-N-acetylglucosaminidase C-terminal" evidence="5">
    <location>
        <begin position="476"/>
        <end position="741"/>
    </location>
</feature>
<feature type="signal peptide" evidence="2">
    <location>
        <begin position="1"/>
        <end position="19"/>
    </location>
</feature>
<evidence type="ECO:0000313" key="7">
    <source>
        <dbReference type="Proteomes" id="UP000616885"/>
    </source>
</evidence>
<protein>
    <recommendedName>
        <fullName evidence="8">Alpha-N-acetylglucosaminidase</fullName>
    </recommendedName>
</protein>
<reference evidence="6" key="1">
    <citation type="submission" date="2020-10" db="EMBL/GenBank/DDBJ databases">
        <title>High-Quality Genome Resource of Clonostachys rosea strain S41 by Oxford Nanopore Long-Read Sequencing.</title>
        <authorList>
            <person name="Wang H."/>
        </authorList>
    </citation>
    <scope>NUCLEOTIDE SEQUENCE</scope>
    <source>
        <strain evidence="6">S41</strain>
    </source>
</reference>
<dbReference type="PANTHER" id="PTHR12872">
    <property type="entry name" value="ALPHA-N-ACETYLGLUCOSAMINIDASE"/>
    <property type="match status" value="1"/>
</dbReference>
<organism evidence="6 7">
    <name type="scientific">Bionectria ochroleuca</name>
    <name type="common">Gliocladium roseum</name>
    <dbReference type="NCBI Taxonomy" id="29856"/>
    <lineage>
        <taxon>Eukaryota</taxon>
        <taxon>Fungi</taxon>
        <taxon>Dikarya</taxon>
        <taxon>Ascomycota</taxon>
        <taxon>Pezizomycotina</taxon>
        <taxon>Sordariomycetes</taxon>
        <taxon>Hypocreomycetidae</taxon>
        <taxon>Hypocreales</taxon>
        <taxon>Bionectriaceae</taxon>
        <taxon>Clonostachys</taxon>
    </lineage>
</organism>
<dbReference type="InterPro" id="IPR017853">
    <property type="entry name" value="GH"/>
</dbReference>
<dbReference type="GO" id="GO:0016787">
    <property type="term" value="F:hydrolase activity"/>
    <property type="evidence" value="ECO:0007669"/>
    <property type="project" value="UniProtKB-KW"/>
</dbReference>
<sequence>MRFLQLLTWAVGVAATVQASTLSVAGVQALVQRRLPKHADSFIFEIATTVSNNSSASSELDNYAVSSTNKGKIRVQANSISGLLSGLHKYLSGSARVDVWWFIGSQLDAAPSSLPVLSVPLKGSSIVPWRYHFNTVTTSYTSAFWSWEEWELQLDWMALHSVNLPLAWIGIEKIFIEVFQELGFSDEEIKDFLSGPAFLAWNHFGNIQGSWGGDLPFSWVNDQFEMQKKIVKRMVELGMTPILPAFPGFVPATILQHFPNANVSNSSAWERFDTEYTNVTFLDPFDELFGQLQQSFINKQKEHYGNVSSYYALDQFNENSPASGDTGYLETLSSNTWKTLKKADPDAVWVMQSWLFSSDSAFWSSERIKAFLGGVTENADMLILDLFSESTPLWQKTESYYGKPWIWCQLHDYGHNMGLYGQIMNITVNPIQALDAESSTMVGLGLSMEGQEGNEIVYDLLLDQAWSTTPIDTQEYFQDWVSTRYGASSNTIPKGLYAAWETVRPTVYNNTHLAANAVPKSILELVPSTTGMLNRTGHHPTTLNYDTSILVDAWGEMYRAGKEEPALFGNAAYQHDLVDWTRQVLANAFIPMYQRLIETYNGTGSDSNQTSPANKCSLQKQGRQITSLLTSLDAVLATNKNFRLSTWIEAARATGHTGAGEDVADFLEYEARTQVTLWGPKGEISDYASKSWAGLVSHYYLPRWQRFVSYLIATPPARYNQTSFAAELLRWEEKWIEQKTGGSELGDVSGQGLEAVLREVVAKWPSIFNVAA</sequence>